<dbReference type="PANTHER" id="PTHR36729:SF2">
    <property type="entry name" value="EXPRESSED PROTEIN"/>
    <property type="match status" value="1"/>
</dbReference>
<keyword evidence="2" id="KW-0548">Nucleotidyltransferase</keyword>
<keyword evidence="2" id="KW-0808">Transferase</keyword>
<gene>
    <name evidence="2" type="ORF">CEY00_Acc13983</name>
</gene>
<dbReference type="AlphaFoldDB" id="A0A2R6QQI4"/>
<feature type="domain" description="DUF7734" evidence="1">
    <location>
        <begin position="79"/>
        <end position="166"/>
    </location>
</feature>
<dbReference type="GO" id="GO:0016779">
    <property type="term" value="F:nucleotidyltransferase activity"/>
    <property type="evidence" value="ECO:0007669"/>
    <property type="project" value="UniProtKB-KW"/>
</dbReference>
<dbReference type="InParanoid" id="A0A2R6QQI4"/>
<dbReference type="InterPro" id="IPR056636">
    <property type="entry name" value="DUF7734"/>
</dbReference>
<evidence type="ECO:0000259" key="1">
    <source>
        <dbReference type="Pfam" id="PF24869"/>
    </source>
</evidence>
<dbReference type="GO" id="GO:0009507">
    <property type="term" value="C:chloroplast"/>
    <property type="evidence" value="ECO:0007669"/>
    <property type="project" value="TreeGrafter"/>
</dbReference>
<reference evidence="2 3" key="1">
    <citation type="submission" date="2017-07" db="EMBL/GenBank/DDBJ databases">
        <title>An improved, manually edited Actinidia chinensis var. chinensis (kiwifruit) genome highlights the challenges associated with draft genomes and gene prediction in plants.</title>
        <authorList>
            <person name="Pilkington S."/>
            <person name="Crowhurst R."/>
            <person name="Hilario E."/>
            <person name="Nardozza S."/>
            <person name="Fraser L."/>
            <person name="Peng Y."/>
            <person name="Gunaseelan K."/>
            <person name="Simpson R."/>
            <person name="Tahir J."/>
            <person name="Deroles S."/>
            <person name="Templeton K."/>
            <person name="Luo Z."/>
            <person name="Davy M."/>
            <person name="Cheng C."/>
            <person name="Mcneilage M."/>
            <person name="Scaglione D."/>
            <person name="Liu Y."/>
            <person name="Zhang Q."/>
            <person name="Datson P."/>
            <person name="De Silva N."/>
            <person name="Gardiner S."/>
            <person name="Bassett H."/>
            <person name="Chagne D."/>
            <person name="Mccallum J."/>
            <person name="Dzierzon H."/>
            <person name="Deng C."/>
            <person name="Wang Y.-Y."/>
            <person name="Barron N."/>
            <person name="Manako K."/>
            <person name="Bowen J."/>
            <person name="Foster T."/>
            <person name="Erridge Z."/>
            <person name="Tiffin H."/>
            <person name="Waite C."/>
            <person name="Davies K."/>
            <person name="Grierson E."/>
            <person name="Laing W."/>
            <person name="Kirk R."/>
            <person name="Chen X."/>
            <person name="Wood M."/>
            <person name="Montefiori M."/>
            <person name="Brummell D."/>
            <person name="Schwinn K."/>
            <person name="Catanach A."/>
            <person name="Fullerton C."/>
            <person name="Li D."/>
            <person name="Meiyalaghan S."/>
            <person name="Nieuwenhuizen N."/>
            <person name="Read N."/>
            <person name="Prakash R."/>
            <person name="Hunter D."/>
            <person name="Zhang H."/>
            <person name="Mckenzie M."/>
            <person name="Knabel M."/>
            <person name="Harris A."/>
            <person name="Allan A."/>
            <person name="Chen A."/>
            <person name="Janssen B."/>
            <person name="Plunkett B."/>
            <person name="Dwamena C."/>
            <person name="Voogd C."/>
            <person name="Leif D."/>
            <person name="Lafferty D."/>
            <person name="Souleyre E."/>
            <person name="Varkonyi-Gasic E."/>
            <person name="Gambi F."/>
            <person name="Hanley J."/>
            <person name="Yao J.-L."/>
            <person name="Cheung J."/>
            <person name="David K."/>
            <person name="Warren B."/>
            <person name="Marsh K."/>
            <person name="Snowden K."/>
            <person name="Lin-Wang K."/>
            <person name="Brian L."/>
            <person name="Martinez-Sanchez M."/>
            <person name="Wang M."/>
            <person name="Ileperuma N."/>
            <person name="Macnee N."/>
            <person name="Campin R."/>
            <person name="Mcatee P."/>
            <person name="Drummond R."/>
            <person name="Espley R."/>
            <person name="Ireland H."/>
            <person name="Wu R."/>
            <person name="Atkinson R."/>
            <person name="Karunairetnam S."/>
            <person name="Bulley S."/>
            <person name="Chunkath S."/>
            <person name="Hanley Z."/>
            <person name="Storey R."/>
            <person name="Thrimawithana A."/>
            <person name="Thomson S."/>
            <person name="David C."/>
            <person name="Testolin R."/>
        </authorList>
    </citation>
    <scope>NUCLEOTIDE SEQUENCE [LARGE SCALE GENOMIC DNA]</scope>
    <source>
        <strain evidence="3">cv. Red5</strain>
        <tissue evidence="2">Young leaf</tissue>
    </source>
</reference>
<comment type="caution">
    <text evidence="2">The sequence shown here is derived from an EMBL/GenBank/DDBJ whole genome shotgun (WGS) entry which is preliminary data.</text>
</comment>
<dbReference type="EMBL" id="NKQK01000013">
    <property type="protein sequence ID" value="PSS13373.1"/>
    <property type="molecule type" value="Genomic_DNA"/>
</dbReference>
<evidence type="ECO:0000313" key="3">
    <source>
        <dbReference type="Proteomes" id="UP000241394"/>
    </source>
</evidence>
<reference evidence="3" key="2">
    <citation type="journal article" date="2018" name="BMC Genomics">
        <title>A manually annotated Actinidia chinensis var. chinensis (kiwifruit) genome highlights the challenges associated with draft genomes and gene prediction in plants.</title>
        <authorList>
            <person name="Pilkington S.M."/>
            <person name="Crowhurst R."/>
            <person name="Hilario E."/>
            <person name="Nardozza S."/>
            <person name="Fraser L."/>
            <person name="Peng Y."/>
            <person name="Gunaseelan K."/>
            <person name="Simpson R."/>
            <person name="Tahir J."/>
            <person name="Deroles S.C."/>
            <person name="Templeton K."/>
            <person name="Luo Z."/>
            <person name="Davy M."/>
            <person name="Cheng C."/>
            <person name="McNeilage M."/>
            <person name="Scaglione D."/>
            <person name="Liu Y."/>
            <person name="Zhang Q."/>
            <person name="Datson P."/>
            <person name="De Silva N."/>
            <person name="Gardiner S.E."/>
            <person name="Bassett H."/>
            <person name="Chagne D."/>
            <person name="McCallum J."/>
            <person name="Dzierzon H."/>
            <person name="Deng C."/>
            <person name="Wang Y.Y."/>
            <person name="Barron L."/>
            <person name="Manako K."/>
            <person name="Bowen J."/>
            <person name="Foster T.M."/>
            <person name="Erridge Z.A."/>
            <person name="Tiffin H."/>
            <person name="Waite C.N."/>
            <person name="Davies K.M."/>
            <person name="Grierson E.P."/>
            <person name="Laing W.A."/>
            <person name="Kirk R."/>
            <person name="Chen X."/>
            <person name="Wood M."/>
            <person name="Montefiori M."/>
            <person name="Brummell D.A."/>
            <person name="Schwinn K.E."/>
            <person name="Catanach A."/>
            <person name="Fullerton C."/>
            <person name="Li D."/>
            <person name="Meiyalaghan S."/>
            <person name="Nieuwenhuizen N."/>
            <person name="Read N."/>
            <person name="Prakash R."/>
            <person name="Hunter D."/>
            <person name="Zhang H."/>
            <person name="McKenzie M."/>
            <person name="Knabel M."/>
            <person name="Harris A."/>
            <person name="Allan A.C."/>
            <person name="Gleave A."/>
            <person name="Chen A."/>
            <person name="Janssen B.J."/>
            <person name="Plunkett B."/>
            <person name="Ampomah-Dwamena C."/>
            <person name="Voogd C."/>
            <person name="Leif D."/>
            <person name="Lafferty D."/>
            <person name="Souleyre E.J.F."/>
            <person name="Varkonyi-Gasic E."/>
            <person name="Gambi F."/>
            <person name="Hanley J."/>
            <person name="Yao J.L."/>
            <person name="Cheung J."/>
            <person name="David K.M."/>
            <person name="Warren B."/>
            <person name="Marsh K."/>
            <person name="Snowden K.C."/>
            <person name="Lin-Wang K."/>
            <person name="Brian L."/>
            <person name="Martinez-Sanchez M."/>
            <person name="Wang M."/>
            <person name="Ileperuma N."/>
            <person name="Macnee N."/>
            <person name="Campin R."/>
            <person name="McAtee P."/>
            <person name="Drummond R.S.M."/>
            <person name="Espley R.V."/>
            <person name="Ireland H.S."/>
            <person name="Wu R."/>
            <person name="Atkinson R.G."/>
            <person name="Karunairetnam S."/>
            <person name="Bulley S."/>
            <person name="Chunkath S."/>
            <person name="Hanley Z."/>
            <person name="Storey R."/>
            <person name="Thrimawithana A.H."/>
            <person name="Thomson S."/>
            <person name="David C."/>
            <person name="Testolin R."/>
            <person name="Huang H."/>
            <person name="Hellens R.P."/>
            <person name="Schaffer R.J."/>
        </authorList>
    </citation>
    <scope>NUCLEOTIDE SEQUENCE [LARGE SCALE GENOMIC DNA]</scope>
    <source>
        <strain evidence="3">cv. Red5</strain>
    </source>
</reference>
<dbReference type="Proteomes" id="UP000241394">
    <property type="component" value="Chromosome LG13"/>
</dbReference>
<dbReference type="PANTHER" id="PTHR36729">
    <property type="entry name" value="EXPRESSED PROTEIN"/>
    <property type="match status" value="1"/>
</dbReference>
<organism evidence="2 3">
    <name type="scientific">Actinidia chinensis var. chinensis</name>
    <name type="common">Chinese soft-hair kiwi</name>
    <dbReference type="NCBI Taxonomy" id="1590841"/>
    <lineage>
        <taxon>Eukaryota</taxon>
        <taxon>Viridiplantae</taxon>
        <taxon>Streptophyta</taxon>
        <taxon>Embryophyta</taxon>
        <taxon>Tracheophyta</taxon>
        <taxon>Spermatophyta</taxon>
        <taxon>Magnoliopsida</taxon>
        <taxon>eudicotyledons</taxon>
        <taxon>Gunneridae</taxon>
        <taxon>Pentapetalae</taxon>
        <taxon>asterids</taxon>
        <taxon>Ericales</taxon>
        <taxon>Actinidiaceae</taxon>
        <taxon>Actinidia</taxon>
    </lineage>
</organism>
<dbReference type="OrthoDB" id="2018366at2759"/>
<dbReference type="Gramene" id="PSS13373">
    <property type="protein sequence ID" value="PSS13373"/>
    <property type="gene ID" value="CEY00_Acc13983"/>
</dbReference>
<protein>
    <submittedName>
        <fullName evidence="2">Choline-phosphate cytidylyltransferase</fullName>
    </submittedName>
</protein>
<sequence>MLKSYSGWMITLPSPPLFPVSSNKYNNSPSVNTCFPINGALRVLGSGPVLSTRCRARRRVRYNDKDDEEEEYGHNADIAMLELYSQSARDEVLLVRALVDNQEVEVLIFKGFSSCLSYKTSPDPSRSVLPERAVIKSIDKIKGPFDPSNIEYLEKGLAWEIFKSRLDPN</sequence>
<dbReference type="Pfam" id="PF24869">
    <property type="entry name" value="DUF7734"/>
    <property type="match status" value="1"/>
</dbReference>
<evidence type="ECO:0000313" key="2">
    <source>
        <dbReference type="EMBL" id="PSS13373.1"/>
    </source>
</evidence>
<dbReference type="OMA" id="CLSYRTS"/>
<accession>A0A2R6QQI4</accession>
<dbReference type="STRING" id="1590841.A0A2R6QQI4"/>
<keyword evidence="3" id="KW-1185">Reference proteome</keyword>
<proteinExistence type="predicted"/>
<dbReference type="FunCoup" id="A0A2R6QQI4">
    <property type="interactions" value="806"/>
</dbReference>
<name>A0A2R6QQI4_ACTCC</name>